<feature type="chain" id="PRO_5039290736" description="DUF3558 domain-containing protein" evidence="2">
    <location>
        <begin position="23"/>
        <end position="184"/>
    </location>
</feature>
<evidence type="ECO:0000256" key="1">
    <source>
        <dbReference type="SAM" id="MobiDB-lite"/>
    </source>
</evidence>
<dbReference type="AlphaFoldDB" id="A0A2S6GBR2"/>
<name>A0A2S6GBR2_9PSEU</name>
<evidence type="ECO:0000313" key="4">
    <source>
        <dbReference type="Proteomes" id="UP000239203"/>
    </source>
</evidence>
<organism evidence="3 4">
    <name type="scientific">Actinokineospora auranticolor</name>
    <dbReference type="NCBI Taxonomy" id="155976"/>
    <lineage>
        <taxon>Bacteria</taxon>
        <taxon>Bacillati</taxon>
        <taxon>Actinomycetota</taxon>
        <taxon>Actinomycetes</taxon>
        <taxon>Pseudonocardiales</taxon>
        <taxon>Pseudonocardiaceae</taxon>
        <taxon>Actinokineospora</taxon>
    </lineage>
</organism>
<feature type="region of interest" description="Disordered" evidence="1">
    <location>
        <begin position="62"/>
        <end position="81"/>
    </location>
</feature>
<dbReference type="Proteomes" id="UP000239203">
    <property type="component" value="Unassembled WGS sequence"/>
</dbReference>
<dbReference type="OrthoDB" id="9852423at2"/>
<keyword evidence="2" id="KW-0732">Signal</keyword>
<accession>A0A2S6GBR2</accession>
<comment type="caution">
    <text evidence="3">The sequence shown here is derived from an EMBL/GenBank/DDBJ whole genome shotgun (WGS) entry which is preliminary data.</text>
</comment>
<reference evidence="3 4" key="1">
    <citation type="submission" date="2018-02" db="EMBL/GenBank/DDBJ databases">
        <title>Genomic Encyclopedia of Archaeal and Bacterial Type Strains, Phase II (KMG-II): from individual species to whole genera.</title>
        <authorList>
            <person name="Goeker M."/>
        </authorList>
    </citation>
    <scope>NUCLEOTIDE SEQUENCE [LARGE SCALE GENOMIC DNA]</scope>
    <source>
        <strain evidence="3 4">YU 961-1</strain>
    </source>
</reference>
<dbReference type="RefSeq" id="WP_104483484.1">
    <property type="nucleotide sequence ID" value="NZ_CP154825.1"/>
</dbReference>
<keyword evidence="4" id="KW-1185">Reference proteome</keyword>
<sequence>MRQLVIVLLFGLAACSAAPGTAQPVPARSTGAAGAASPNPCELVTRETLDSAFPDATAIAPVTADGVEPGNPPANGASGERDCGYAVTVPGVFGDNPGTDSASRFTVMVATYAEDRDGTTWDALSRGTGTRPATNIGDAAFFRGEGDLTAHRGPVIVHVWSADDVDGVLDDQRVTGIVLRALAP</sequence>
<dbReference type="EMBL" id="PTIX01000041">
    <property type="protein sequence ID" value="PPK61469.1"/>
    <property type="molecule type" value="Genomic_DNA"/>
</dbReference>
<evidence type="ECO:0000256" key="2">
    <source>
        <dbReference type="SAM" id="SignalP"/>
    </source>
</evidence>
<protein>
    <recommendedName>
        <fullName evidence="5">DUF3558 domain-containing protein</fullName>
    </recommendedName>
</protein>
<gene>
    <name evidence="3" type="ORF">CLV40_14119</name>
</gene>
<evidence type="ECO:0000313" key="3">
    <source>
        <dbReference type="EMBL" id="PPK61469.1"/>
    </source>
</evidence>
<evidence type="ECO:0008006" key="5">
    <source>
        <dbReference type="Google" id="ProtNLM"/>
    </source>
</evidence>
<proteinExistence type="predicted"/>
<dbReference type="PROSITE" id="PS51257">
    <property type="entry name" value="PROKAR_LIPOPROTEIN"/>
    <property type="match status" value="1"/>
</dbReference>
<feature type="signal peptide" evidence="2">
    <location>
        <begin position="1"/>
        <end position="22"/>
    </location>
</feature>